<dbReference type="Pfam" id="PF00929">
    <property type="entry name" value="RNase_T"/>
    <property type="match status" value="1"/>
</dbReference>
<dbReference type="Proteomes" id="UP000199520">
    <property type="component" value="Unassembled WGS sequence"/>
</dbReference>
<evidence type="ECO:0000259" key="2">
    <source>
        <dbReference type="SMART" id="SM00479"/>
    </source>
</evidence>
<gene>
    <name evidence="3" type="ORF">SAMN04490355_101340</name>
</gene>
<evidence type="ECO:0000313" key="4">
    <source>
        <dbReference type="Proteomes" id="UP000199520"/>
    </source>
</evidence>
<dbReference type="InterPro" id="IPR012337">
    <property type="entry name" value="RNaseH-like_sf"/>
</dbReference>
<dbReference type="GO" id="GO:0003676">
    <property type="term" value="F:nucleic acid binding"/>
    <property type="evidence" value="ECO:0007669"/>
    <property type="project" value="InterPro"/>
</dbReference>
<accession>A0A1I4JN45</accession>
<protein>
    <submittedName>
        <fullName evidence="3">DNA polymerase-3 subunit epsilon</fullName>
    </submittedName>
</protein>
<feature type="domain" description="Exonuclease" evidence="2">
    <location>
        <begin position="2"/>
        <end position="166"/>
    </location>
</feature>
<dbReference type="PANTHER" id="PTHR30231">
    <property type="entry name" value="DNA POLYMERASE III SUBUNIT EPSILON"/>
    <property type="match status" value="1"/>
</dbReference>
<name>A0A1I4JN45_9FIRM</name>
<organism evidence="3 4">
    <name type="scientific">Pelosinus propionicus DSM 13327</name>
    <dbReference type="NCBI Taxonomy" id="1123291"/>
    <lineage>
        <taxon>Bacteria</taxon>
        <taxon>Bacillati</taxon>
        <taxon>Bacillota</taxon>
        <taxon>Negativicutes</taxon>
        <taxon>Selenomonadales</taxon>
        <taxon>Sporomusaceae</taxon>
        <taxon>Pelosinus</taxon>
    </lineage>
</organism>
<dbReference type="InterPro" id="IPR036397">
    <property type="entry name" value="RNaseH_sf"/>
</dbReference>
<dbReference type="GO" id="GO:0008408">
    <property type="term" value="F:3'-5' exonuclease activity"/>
    <property type="evidence" value="ECO:0007669"/>
    <property type="project" value="TreeGrafter"/>
</dbReference>
<dbReference type="FunFam" id="3.30.420.10:FF:000045">
    <property type="entry name" value="3'-5' exonuclease DinG"/>
    <property type="match status" value="1"/>
</dbReference>
<sequence length="184" mass="20959">MDFVAIDFETANASRSSVCSMAAVTVENGQIVRSAYSLIRPPVLKFDYRNIQVHGIYPEQVVNKPTFDQLWERIRPHLENKIVIAHNATFDISVLRSILREYSLPVPAFKHACTVQIAKRAWPGGENYKLNTLAQRFQIDFDHHNALHDARTCAQIALLAGQELKANNFLQMMHLLKLSVKDFV</sequence>
<dbReference type="RefSeq" id="WP_090935445.1">
    <property type="nucleotide sequence ID" value="NZ_FOTS01000013.1"/>
</dbReference>
<proteinExistence type="predicted"/>
<reference evidence="4" key="1">
    <citation type="submission" date="2016-10" db="EMBL/GenBank/DDBJ databases">
        <authorList>
            <person name="Varghese N."/>
            <person name="Submissions S."/>
        </authorList>
    </citation>
    <scope>NUCLEOTIDE SEQUENCE [LARGE SCALE GENOMIC DNA]</scope>
    <source>
        <strain evidence="4">DSM 13327</strain>
    </source>
</reference>
<dbReference type="PANTHER" id="PTHR30231:SF42">
    <property type="entry name" value="EXONUCLEASE"/>
    <property type="match status" value="1"/>
</dbReference>
<keyword evidence="4" id="KW-1185">Reference proteome</keyword>
<dbReference type="GO" id="GO:0005829">
    <property type="term" value="C:cytosol"/>
    <property type="evidence" value="ECO:0007669"/>
    <property type="project" value="TreeGrafter"/>
</dbReference>
<dbReference type="SMART" id="SM00479">
    <property type="entry name" value="EXOIII"/>
    <property type="match status" value="1"/>
</dbReference>
<dbReference type="InterPro" id="IPR013520">
    <property type="entry name" value="Ribonucl_H"/>
</dbReference>
<keyword evidence="1" id="KW-0378">Hydrolase</keyword>
<dbReference type="Gene3D" id="3.30.420.10">
    <property type="entry name" value="Ribonuclease H-like superfamily/Ribonuclease H"/>
    <property type="match status" value="1"/>
</dbReference>
<dbReference type="STRING" id="1123291.SAMN04490355_101340"/>
<dbReference type="EMBL" id="FOTS01000013">
    <property type="protein sequence ID" value="SFL67969.1"/>
    <property type="molecule type" value="Genomic_DNA"/>
</dbReference>
<evidence type="ECO:0000256" key="1">
    <source>
        <dbReference type="ARBA" id="ARBA00022839"/>
    </source>
</evidence>
<keyword evidence="1" id="KW-0540">Nuclease</keyword>
<dbReference type="OrthoDB" id="9776650at2"/>
<evidence type="ECO:0000313" key="3">
    <source>
        <dbReference type="EMBL" id="SFL67969.1"/>
    </source>
</evidence>
<dbReference type="SUPFAM" id="SSF53098">
    <property type="entry name" value="Ribonuclease H-like"/>
    <property type="match status" value="1"/>
</dbReference>
<keyword evidence="1" id="KW-0269">Exonuclease</keyword>
<dbReference type="CDD" id="cd06130">
    <property type="entry name" value="DNA_pol_III_epsilon_like"/>
    <property type="match status" value="1"/>
</dbReference>
<dbReference type="AlphaFoldDB" id="A0A1I4JN45"/>